<feature type="coiled-coil region" evidence="1">
    <location>
        <begin position="55"/>
        <end position="82"/>
    </location>
</feature>
<dbReference type="AlphaFoldDB" id="A0A8T9CD17"/>
<evidence type="ECO:0000256" key="1">
    <source>
        <dbReference type="SAM" id="Coils"/>
    </source>
</evidence>
<evidence type="ECO:0000256" key="2">
    <source>
        <dbReference type="SAM" id="Phobius"/>
    </source>
</evidence>
<dbReference type="Proteomes" id="UP000469558">
    <property type="component" value="Unassembled WGS sequence"/>
</dbReference>
<sequence>MSTPASLQKIRRIVWTAAIASTVATGAWYGAGLKIQKDVKKNVQKQTQASPADKIAILEEQRGALIAKRMGLERKIQEVEARAAGKTWAESREGRERKR</sequence>
<accession>A0A8T9CD17</accession>
<reference evidence="3 4" key="1">
    <citation type="submission" date="2018-05" db="EMBL/GenBank/DDBJ databases">
        <title>Genome sequencing and assembly of the regulated plant pathogen Lachnellula willkommii and related sister species for the development of diagnostic species identification markers.</title>
        <authorList>
            <person name="Giroux E."/>
            <person name="Bilodeau G."/>
        </authorList>
    </citation>
    <scope>NUCLEOTIDE SEQUENCE [LARGE SCALE GENOMIC DNA]</scope>
    <source>
        <strain evidence="3 4">CBS 268.59</strain>
    </source>
</reference>
<keyword evidence="4" id="KW-1185">Reference proteome</keyword>
<dbReference type="OrthoDB" id="5428081at2759"/>
<evidence type="ECO:0000313" key="3">
    <source>
        <dbReference type="EMBL" id="TVY83166.1"/>
    </source>
</evidence>
<keyword evidence="2" id="KW-0812">Transmembrane</keyword>
<gene>
    <name evidence="3" type="ORF">LSUE1_G005310</name>
</gene>
<keyword evidence="1" id="KW-0175">Coiled coil</keyword>
<evidence type="ECO:0000313" key="4">
    <source>
        <dbReference type="Proteomes" id="UP000469558"/>
    </source>
</evidence>
<keyword evidence="2" id="KW-1133">Transmembrane helix</keyword>
<feature type="transmembrane region" description="Helical" evidence="2">
    <location>
        <begin position="12"/>
        <end position="31"/>
    </location>
</feature>
<name>A0A8T9CD17_9HELO</name>
<comment type="caution">
    <text evidence="3">The sequence shown here is derived from an EMBL/GenBank/DDBJ whole genome shotgun (WGS) entry which is preliminary data.</text>
</comment>
<dbReference type="EMBL" id="QGMK01000223">
    <property type="protein sequence ID" value="TVY83166.1"/>
    <property type="molecule type" value="Genomic_DNA"/>
</dbReference>
<keyword evidence="2" id="KW-0472">Membrane</keyword>
<protein>
    <submittedName>
        <fullName evidence="3">Uncharacterized protein</fullName>
    </submittedName>
</protein>
<proteinExistence type="predicted"/>
<organism evidence="3 4">
    <name type="scientific">Lachnellula suecica</name>
    <dbReference type="NCBI Taxonomy" id="602035"/>
    <lineage>
        <taxon>Eukaryota</taxon>
        <taxon>Fungi</taxon>
        <taxon>Dikarya</taxon>
        <taxon>Ascomycota</taxon>
        <taxon>Pezizomycotina</taxon>
        <taxon>Leotiomycetes</taxon>
        <taxon>Helotiales</taxon>
        <taxon>Lachnaceae</taxon>
        <taxon>Lachnellula</taxon>
    </lineage>
</organism>